<dbReference type="Proteomes" id="UP000009283">
    <property type="component" value="Chromosome"/>
</dbReference>
<accession>G2TLP2</accession>
<proteinExistence type="predicted"/>
<dbReference type="InterPro" id="IPR002559">
    <property type="entry name" value="Transposase_11"/>
</dbReference>
<dbReference type="GO" id="GO:0006313">
    <property type="term" value="P:DNA transposition"/>
    <property type="evidence" value="ECO:0007669"/>
    <property type="project" value="InterPro"/>
</dbReference>
<gene>
    <name evidence="2" type="ORF">Bcoa_1939</name>
</gene>
<dbReference type="Pfam" id="PF01609">
    <property type="entry name" value="DDE_Tnp_1"/>
    <property type="match status" value="1"/>
</dbReference>
<sequence>MTISILTQTRDFSIQQNLIPHNWQDYADIPFVIPAMCFPWEIFKPIEREYYTLLYLHLKNERAHDPSNEIQPALFSITEEEDKSASSLFHLPSTGRKPHPFMPFFRAFELASLQYIEVMVESVYLQVKSNPLFATMCGFTEKIPSYRSFARFDQIMTTNGLWEKARLLVVEYNKGEGVVETNEEAAAVDTSHIEAEATLNKTRKTCSCEGDCDCPKVLTDDNVGVMRKSNAVSYIAHKLSMVCGVRSGLPLTREVFKGNTPDGKTLEPTLETFKAEHPEMAEQLSFILADGIYQTPENQKVTKDVLQAKLVAPINPRNRKDKPTTARGIEKINRYGTPICISGHKMELRGSDREKGQYIYTCPVFHPNAKQEGLTCPLANHAECCNGAAQGRVFRMDFDQTPQVDVELPQHGRTFEVLYSARTIIERIFGILKDGYSLRRVHKRGKQAVEAHVDRCMISMHIMANMAYHQTGKANCGWTRNRLQRAN</sequence>
<dbReference type="GO" id="GO:0003677">
    <property type="term" value="F:DNA binding"/>
    <property type="evidence" value="ECO:0007669"/>
    <property type="project" value="InterPro"/>
</dbReference>
<name>G2TLP2_HEYCO</name>
<dbReference type="AlphaFoldDB" id="G2TLP2"/>
<reference evidence="2 3" key="1">
    <citation type="journal article" date="2011" name="Stand. Genomic Sci.">
        <title>Complete Genome Sequence of a thermotolerant sporogenic lactic acid bacterium, Bacillus coagulans strain 36D1.</title>
        <authorList>
            <person name="Rhee M.S."/>
            <person name="Moritz B.E."/>
            <person name="Xie G."/>
            <person name="Glavina Del Rio T."/>
            <person name="Dalin E."/>
            <person name="Tice H."/>
            <person name="Bruce D."/>
            <person name="Goodwin L."/>
            <person name="Chertkov O."/>
            <person name="Brettin T."/>
            <person name="Han C."/>
            <person name="Detter C."/>
            <person name="Pitluck S."/>
            <person name="Land M.L."/>
            <person name="Patel M."/>
            <person name="Ou M."/>
            <person name="Harbrucker R."/>
            <person name="Ingram L.O."/>
            <person name="Shanmugam K.T."/>
        </authorList>
    </citation>
    <scope>NUCLEOTIDE SEQUENCE [LARGE SCALE GENOMIC DNA]</scope>
    <source>
        <strain evidence="2 3">36D1</strain>
    </source>
</reference>
<dbReference type="GO" id="GO:0004803">
    <property type="term" value="F:transposase activity"/>
    <property type="evidence" value="ECO:0007669"/>
    <property type="project" value="InterPro"/>
</dbReference>
<evidence type="ECO:0000313" key="2">
    <source>
        <dbReference type="EMBL" id="AEP01126.1"/>
    </source>
</evidence>
<evidence type="ECO:0000313" key="3">
    <source>
        <dbReference type="Proteomes" id="UP000009283"/>
    </source>
</evidence>
<dbReference type="HOGENOM" id="CLU_048850_0_0_9"/>
<feature type="domain" description="Transposase IS4-like" evidence="1">
    <location>
        <begin position="238"/>
        <end position="456"/>
    </location>
</feature>
<dbReference type="KEGG" id="bag:Bcoa_1939"/>
<organism evidence="2 3">
    <name type="scientific">Heyndrickxia coagulans 36D1</name>
    <dbReference type="NCBI Taxonomy" id="345219"/>
    <lineage>
        <taxon>Bacteria</taxon>
        <taxon>Bacillati</taxon>
        <taxon>Bacillota</taxon>
        <taxon>Bacilli</taxon>
        <taxon>Bacillales</taxon>
        <taxon>Bacillaceae</taxon>
        <taxon>Heyndrickxia</taxon>
    </lineage>
</organism>
<evidence type="ECO:0000259" key="1">
    <source>
        <dbReference type="Pfam" id="PF01609"/>
    </source>
</evidence>
<dbReference type="OrthoDB" id="2818868at2"/>
<protein>
    <submittedName>
        <fullName evidence="2">Transposase IS4 family protein</fullName>
    </submittedName>
</protein>
<dbReference type="eggNOG" id="COG3039">
    <property type="taxonomic scope" value="Bacteria"/>
</dbReference>
<dbReference type="RefSeq" id="WP_014097205.1">
    <property type="nucleotide sequence ID" value="NC_016023.1"/>
</dbReference>
<dbReference type="EMBL" id="CP003056">
    <property type="protein sequence ID" value="AEP01126.1"/>
    <property type="molecule type" value="Genomic_DNA"/>
</dbReference>